<evidence type="ECO:0000256" key="2">
    <source>
        <dbReference type="SAM" id="Coils"/>
    </source>
</evidence>
<dbReference type="GO" id="GO:0003729">
    <property type="term" value="F:mRNA binding"/>
    <property type="evidence" value="ECO:0007669"/>
    <property type="project" value="UniProtKB-ARBA"/>
</dbReference>
<dbReference type="InterPro" id="IPR029071">
    <property type="entry name" value="Ubiquitin-like_domsf"/>
</dbReference>
<evidence type="ECO:0000313" key="5">
    <source>
        <dbReference type="Proteomes" id="UP001141806"/>
    </source>
</evidence>
<comment type="caution">
    <text evidence="4">The sequence shown here is derived from an EMBL/GenBank/DDBJ whole genome shotgun (WGS) entry which is preliminary data.</text>
</comment>
<protein>
    <recommendedName>
        <fullName evidence="3">Ubiquitin-like domain-containing protein</fullName>
    </recommendedName>
</protein>
<dbReference type="AlphaFoldDB" id="A0A9Q0GPL2"/>
<name>A0A9Q0GPL2_9MAGN</name>
<keyword evidence="5" id="KW-1185">Reference proteome</keyword>
<reference evidence="4" key="1">
    <citation type="journal article" date="2023" name="Plant J.">
        <title>The genome of the king protea, Protea cynaroides.</title>
        <authorList>
            <person name="Chang J."/>
            <person name="Duong T.A."/>
            <person name="Schoeman C."/>
            <person name="Ma X."/>
            <person name="Roodt D."/>
            <person name="Barker N."/>
            <person name="Li Z."/>
            <person name="Van de Peer Y."/>
            <person name="Mizrachi E."/>
        </authorList>
    </citation>
    <scope>NUCLEOTIDE SEQUENCE</scope>
    <source>
        <tissue evidence="4">Young leaves</tissue>
    </source>
</reference>
<feature type="domain" description="Ubiquitin-like" evidence="3">
    <location>
        <begin position="154"/>
        <end position="226"/>
    </location>
</feature>
<dbReference type="EMBL" id="JAMYWD010000341">
    <property type="protein sequence ID" value="KAJ4949797.1"/>
    <property type="molecule type" value="Genomic_DNA"/>
</dbReference>
<gene>
    <name evidence="4" type="ORF">NE237_005572</name>
</gene>
<dbReference type="SUPFAM" id="SSF54236">
    <property type="entry name" value="Ubiquitin-like"/>
    <property type="match status" value="1"/>
</dbReference>
<dbReference type="InterPro" id="IPR050158">
    <property type="entry name" value="Ubiquitin_ubiquitin-like"/>
</dbReference>
<dbReference type="OrthoDB" id="428577at2759"/>
<dbReference type="Proteomes" id="UP001141806">
    <property type="component" value="Unassembled WGS sequence"/>
</dbReference>
<dbReference type="PROSITE" id="PS50053">
    <property type="entry name" value="UBIQUITIN_2"/>
    <property type="match status" value="1"/>
</dbReference>
<accession>A0A9Q0GPL2</accession>
<organism evidence="4 5">
    <name type="scientific">Protea cynaroides</name>
    <dbReference type="NCBI Taxonomy" id="273540"/>
    <lineage>
        <taxon>Eukaryota</taxon>
        <taxon>Viridiplantae</taxon>
        <taxon>Streptophyta</taxon>
        <taxon>Embryophyta</taxon>
        <taxon>Tracheophyta</taxon>
        <taxon>Spermatophyta</taxon>
        <taxon>Magnoliopsida</taxon>
        <taxon>Proteales</taxon>
        <taxon>Proteaceae</taxon>
        <taxon>Protea</taxon>
    </lineage>
</organism>
<dbReference type="InterPro" id="IPR000626">
    <property type="entry name" value="Ubiquitin-like_dom"/>
</dbReference>
<dbReference type="InterPro" id="IPR019956">
    <property type="entry name" value="Ubiquitin_dom"/>
</dbReference>
<dbReference type="PANTHER" id="PTHR10666">
    <property type="entry name" value="UBIQUITIN"/>
    <property type="match status" value="1"/>
</dbReference>
<evidence type="ECO:0000313" key="4">
    <source>
        <dbReference type="EMBL" id="KAJ4949797.1"/>
    </source>
</evidence>
<sequence length="249" mass="27692">MGTTYKISTSLQPRCDHLLNKKPTEPEAFNLDCTSCQLADITNSNLREKISSLEKQLQEKEAALKVTETYASATSNPKQKEKMTSLGQLPPPISHQQLSESLVSVELVGVFNCCNGRAGMAIQGCLWCALMTKRRDEYILEGQVMKTMAFKVKRYLHVKTWSGKTITLEVESCNTIGNVMAKIGKKLGVLTFQQRLQFVGRRLEEDASLGSSYMIQKDSTLNLVLSPLVSCKPMIINVKARNKSPVPFA</sequence>
<proteinExistence type="predicted"/>
<evidence type="ECO:0000259" key="3">
    <source>
        <dbReference type="PROSITE" id="PS50053"/>
    </source>
</evidence>
<dbReference type="SMART" id="SM00213">
    <property type="entry name" value="UBQ"/>
    <property type="match status" value="1"/>
</dbReference>
<feature type="coiled-coil region" evidence="2">
    <location>
        <begin position="36"/>
        <end position="70"/>
    </location>
</feature>
<dbReference type="Gene3D" id="3.10.20.90">
    <property type="entry name" value="Phosphatidylinositol 3-kinase Catalytic Subunit, Chain A, domain 1"/>
    <property type="match status" value="1"/>
</dbReference>
<keyword evidence="2" id="KW-0175">Coiled coil</keyword>
<evidence type="ECO:0000256" key="1">
    <source>
        <dbReference type="ARBA" id="ARBA00022499"/>
    </source>
</evidence>
<dbReference type="Pfam" id="PF00240">
    <property type="entry name" value="ubiquitin"/>
    <property type="match status" value="1"/>
</dbReference>
<dbReference type="PRINTS" id="PR00348">
    <property type="entry name" value="UBIQUITIN"/>
</dbReference>
<keyword evidence="1" id="KW-1017">Isopeptide bond</keyword>